<accession>A0AAE7X1A8</accession>
<evidence type="ECO:0000256" key="1">
    <source>
        <dbReference type="SAM" id="Phobius"/>
    </source>
</evidence>
<keyword evidence="1" id="KW-0812">Transmembrane</keyword>
<evidence type="ECO:0000313" key="2">
    <source>
        <dbReference type="EMBL" id="QZA70479.1"/>
    </source>
</evidence>
<feature type="transmembrane region" description="Helical" evidence="1">
    <location>
        <begin position="31"/>
        <end position="48"/>
    </location>
</feature>
<proteinExistence type="predicted"/>
<name>A0AAE7X1A8_9CAUD</name>
<keyword evidence="3" id="KW-1185">Reference proteome</keyword>
<keyword evidence="1" id="KW-1133">Transmembrane helix</keyword>
<keyword evidence="1" id="KW-0472">Membrane</keyword>
<protein>
    <submittedName>
        <fullName evidence="2">Uncharacterized protein</fullName>
    </submittedName>
</protein>
<sequence>MTNRRFCAWLLAMSILVIVMGDETGKLAGLIMLTVTIVITLILAIRKML</sequence>
<dbReference type="EMBL" id="MZ501266">
    <property type="protein sequence ID" value="QZA70479.1"/>
    <property type="molecule type" value="Genomic_DNA"/>
</dbReference>
<organism evidence="2 3">
    <name type="scientific">Erwinia phage AH03</name>
    <dbReference type="NCBI Taxonomy" id="2869568"/>
    <lineage>
        <taxon>Viruses</taxon>
        <taxon>Duplodnaviria</taxon>
        <taxon>Heunggongvirae</taxon>
        <taxon>Uroviricota</taxon>
        <taxon>Caudoviricetes</taxon>
        <taxon>Ahotrevirus</taxon>
        <taxon>Ahotrevirus AH03</taxon>
    </lineage>
</organism>
<dbReference type="Proteomes" id="UP000828678">
    <property type="component" value="Segment"/>
</dbReference>
<reference evidence="2" key="1">
    <citation type="submission" date="2021-07" db="EMBL/GenBank/DDBJ databases">
        <authorList>
            <person name="Roth S.J."/>
            <person name="Krukonis G.P."/>
            <person name="Delesalle V.A."/>
        </authorList>
    </citation>
    <scope>NUCLEOTIDE SEQUENCE</scope>
</reference>
<gene>
    <name evidence="2" type="primary">69</name>
    <name evidence="2" type="ORF">AH03_69</name>
</gene>
<evidence type="ECO:0000313" key="3">
    <source>
        <dbReference type="Proteomes" id="UP000828678"/>
    </source>
</evidence>